<keyword evidence="7 10" id="KW-0378">Hydrolase</keyword>
<dbReference type="GO" id="GO:0042781">
    <property type="term" value="F:3'-tRNA processing endoribonuclease activity"/>
    <property type="evidence" value="ECO:0007669"/>
    <property type="project" value="UniProtKB-UniRule"/>
</dbReference>
<dbReference type="FunFam" id="3.60.15.10:FF:000002">
    <property type="entry name" value="Ribonuclease Z"/>
    <property type="match status" value="1"/>
</dbReference>
<comment type="cofactor">
    <cofactor evidence="10">
        <name>Zn(2+)</name>
        <dbReference type="ChEBI" id="CHEBI:29105"/>
    </cofactor>
    <text evidence="10">Binds 2 Zn(2+) ions.</text>
</comment>
<dbReference type="CDD" id="cd07717">
    <property type="entry name" value="RNaseZ_ZiPD-like_MBL-fold"/>
    <property type="match status" value="1"/>
</dbReference>
<dbReference type="Gene3D" id="3.60.15.10">
    <property type="entry name" value="Ribonuclease Z/Hydroxyacylglutathione hydrolase-like"/>
    <property type="match status" value="1"/>
</dbReference>
<evidence type="ECO:0000256" key="6">
    <source>
        <dbReference type="ARBA" id="ARBA00022759"/>
    </source>
</evidence>
<dbReference type="HAMAP" id="MF_01818">
    <property type="entry name" value="RNase_Z_BN"/>
    <property type="match status" value="1"/>
</dbReference>
<gene>
    <name evidence="10 11" type="primary">rnz</name>
    <name evidence="11" type="ORF">HGI30_10965</name>
</gene>
<comment type="subunit">
    <text evidence="1 10">Homodimer.</text>
</comment>
<dbReference type="GO" id="GO:0042802">
    <property type="term" value="F:identical protein binding"/>
    <property type="evidence" value="ECO:0007669"/>
    <property type="project" value="UniProtKB-ARBA"/>
</dbReference>
<evidence type="ECO:0000256" key="1">
    <source>
        <dbReference type="ARBA" id="ARBA00011738"/>
    </source>
</evidence>
<keyword evidence="3 10" id="KW-0819">tRNA processing</keyword>
<sequence length="317" mass="34648">MELTFLGTGAGRPSRQRNVTSMALTLPPPRCSAWLFDCGEATQHQLMRTPIKMSRIEAVFITHLHGDHVNGLPGLLSSRSYHPGAGPLRLFGPAGIKAYLEAVFSATYSHLDYELIVTELAEGVIYEDDDYSVEAYPLQHRVPCWGYRVTEKDRPGALDAEKARSLGVPFGPLLGQLKNGRDVRLPDGRFVRSTDVTAPDRKGRIISILGDTVPCGTIARLAADADLLVHEATFQGDMAEKAAAYGHSTTLQAAEAARMAGAKRLYMTHFSSRYREEDMDRLVAEARTLFPEAYAGSDLLSVAVTRPGEQPDGSCWA</sequence>
<evidence type="ECO:0000256" key="2">
    <source>
        <dbReference type="ARBA" id="ARBA00012477"/>
    </source>
</evidence>
<dbReference type="SUPFAM" id="SSF56281">
    <property type="entry name" value="Metallo-hydrolase/oxidoreductase"/>
    <property type="match status" value="1"/>
</dbReference>
<feature type="active site" description="Proton acceptor" evidence="10">
    <location>
        <position position="67"/>
    </location>
</feature>
<name>A0A6H2GXD5_9BACL</name>
<dbReference type="AlphaFoldDB" id="A0A6H2GXD5"/>
<comment type="similarity">
    <text evidence="10">Belongs to the RNase Z family.</text>
</comment>
<dbReference type="EMBL" id="CP051428">
    <property type="protein sequence ID" value="QJC52019.1"/>
    <property type="molecule type" value="Genomic_DNA"/>
</dbReference>
<keyword evidence="6 10" id="KW-0255">Endonuclease</keyword>
<comment type="function">
    <text evidence="9 10">Zinc phosphodiesterase, which displays some tRNA 3'-processing endonuclease activity. Probably involved in tRNA maturation, by removing a 3'-trailer from precursor tRNA.</text>
</comment>
<keyword evidence="8 10" id="KW-0862">Zinc</keyword>
<keyword evidence="12" id="KW-1185">Reference proteome</keyword>
<dbReference type="GO" id="GO:0008270">
    <property type="term" value="F:zinc ion binding"/>
    <property type="evidence" value="ECO:0007669"/>
    <property type="project" value="UniProtKB-UniRule"/>
</dbReference>
<dbReference type="RefSeq" id="WP_168907596.1">
    <property type="nucleotide sequence ID" value="NZ_CP051428.1"/>
</dbReference>
<evidence type="ECO:0000256" key="8">
    <source>
        <dbReference type="ARBA" id="ARBA00022833"/>
    </source>
</evidence>
<reference evidence="11 12" key="1">
    <citation type="submission" date="2020-04" db="EMBL/GenBank/DDBJ databases">
        <title>Novel Paenibacillus strain UniB2 isolated from commercial digestive syrup.</title>
        <authorList>
            <person name="Thorat V."/>
            <person name="Kirdat K."/>
            <person name="Tiwarekar B."/>
            <person name="Yadav A."/>
        </authorList>
    </citation>
    <scope>NUCLEOTIDE SEQUENCE [LARGE SCALE GENOMIC DNA]</scope>
    <source>
        <strain evidence="11 12">UniB2</strain>
    </source>
</reference>
<evidence type="ECO:0000313" key="11">
    <source>
        <dbReference type="EMBL" id="QJC52019.1"/>
    </source>
</evidence>
<feature type="binding site" evidence="10">
    <location>
        <position position="67"/>
    </location>
    <ligand>
        <name>Zn(2+)</name>
        <dbReference type="ChEBI" id="CHEBI:29105"/>
        <label>2</label>
        <note>catalytic</note>
    </ligand>
</feature>
<dbReference type="PANTHER" id="PTHR46018">
    <property type="entry name" value="ZINC PHOSPHODIESTERASE ELAC PROTEIN 1"/>
    <property type="match status" value="1"/>
</dbReference>
<dbReference type="Pfam" id="PF23023">
    <property type="entry name" value="Anti-Pycsar_Apyc1"/>
    <property type="match status" value="1"/>
</dbReference>
<dbReference type="KEGG" id="palr:HGI30_10965"/>
<feature type="binding site" evidence="10">
    <location>
        <position position="211"/>
    </location>
    <ligand>
        <name>Zn(2+)</name>
        <dbReference type="ChEBI" id="CHEBI:29105"/>
        <label>2</label>
        <note>catalytic</note>
    </ligand>
</feature>
<feature type="binding site" evidence="10">
    <location>
        <position position="65"/>
    </location>
    <ligand>
        <name>Zn(2+)</name>
        <dbReference type="ChEBI" id="CHEBI:29105"/>
        <label>1</label>
        <note>catalytic</note>
    </ligand>
</feature>
<dbReference type="EC" id="3.1.26.11" evidence="2 10"/>
<feature type="binding site" evidence="10">
    <location>
        <position position="269"/>
    </location>
    <ligand>
        <name>Zn(2+)</name>
        <dbReference type="ChEBI" id="CHEBI:29105"/>
        <label>2</label>
        <note>catalytic</note>
    </ligand>
</feature>
<comment type="catalytic activity">
    <reaction evidence="10">
        <text>Endonucleolytic cleavage of RNA, removing extra 3' nucleotides from tRNA precursor, generating 3' termini of tRNAs. A 3'-hydroxy group is left at the tRNA terminus and a 5'-phosphoryl group is left at the trailer molecule.</text>
        <dbReference type="EC" id="3.1.26.11"/>
    </reaction>
</comment>
<feature type="binding site" evidence="10">
    <location>
        <position position="63"/>
    </location>
    <ligand>
        <name>Zn(2+)</name>
        <dbReference type="ChEBI" id="CHEBI:29105"/>
        <label>1</label>
        <note>catalytic</note>
    </ligand>
</feature>
<keyword evidence="4 10" id="KW-0540">Nuclease</keyword>
<evidence type="ECO:0000256" key="5">
    <source>
        <dbReference type="ARBA" id="ARBA00022723"/>
    </source>
</evidence>
<dbReference type="Proteomes" id="UP000502136">
    <property type="component" value="Chromosome"/>
</dbReference>
<evidence type="ECO:0000313" key="12">
    <source>
        <dbReference type="Proteomes" id="UP000502136"/>
    </source>
</evidence>
<dbReference type="PANTHER" id="PTHR46018:SF2">
    <property type="entry name" value="ZINC PHOSPHODIESTERASE ELAC PROTEIN 1"/>
    <property type="match status" value="1"/>
</dbReference>
<feature type="binding site" evidence="10">
    <location>
        <position position="68"/>
    </location>
    <ligand>
        <name>Zn(2+)</name>
        <dbReference type="ChEBI" id="CHEBI:29105"/>
        <label>2</label>
        <note>catalytic</note>
    </ligand>
</feature>
<evidence type="ECO:0000256" key="3">
    <source>
        <dbReference type="ARBA" id="ARBA00022694"/>
    </source>
</evidence>
<dbReference type="NCBIfam" id="NF000801">
    <property type="entry name" value="PRK00055.1-3"/>
    <property type="match status" value="1"/>
</dbReference>
<dbReference type="InterPro" id="IPR036866">
    <property type="entry name" value="RibonucZ/Hydroxyglut_hydro"/>
</dbReference>
<feature type="binding site" evidence="10">
    <location>
        <position position="140"/>
    </location>
    <ligand>
        <name>Zn(2+)</name>
        <dbReference type="ChEBI" id="CHEBI:29105"/>
        <label>1</label>
        <note>catalytic</note>
    </ligand>
</feature>
<accession>A0A6H2GXD5</accession>
<dbReference type="NCBIfam" id="TIGR02651">
    <property type="entry name" value="RNase_Z"/>
    <property type="match status" value="1"/>
</dbReference>
<organism evidence="11 12">
    <name type="scientific">Paenibacillus albicereus</name>
    <dbReference type="NCBI Taxonomy" id="2726185"/>
    <lineage>
        <taxon>Bacteria</taxon>
        <taxon>Bacillati</taxon>
        <taxon>Bacillota</taxon>
        <taxon>Bacilli</taxon>
        <taxon>Bacillales</taxon>
        <taxon>Paenibacillaceae</taxon>
        <taxon>Paenibacillus</taxon>
    </lineage>
</organism>
<evidence type="ECO:0000256" key="4">
    <source>
        <dbReference type="ARBA" id="ARBA00022722"/>
    </source>
</evidence>
<protein>
    <recommendedName>
        <fullName evidence="2 10">Ribonuclease Z</fullName>
        <shortName evidence="10">RNase Z</shortName>
        <ecNumber evidence="2 10">3.1.26.11</ecNumber>
    </recommendedName>
    <alternativeName>
        <fullName evidence="10">tRNA 3 endonuclease</fullName>
    </alternativeName>
    <alternativeName>
        <fullName evidence="10">tRNase Z</fullName>
    </alternativeName>
</protein>
<evidence type="ECO:0000256" key="10">
    <source>
        <dbReference type="HAMAP-Rule" id="MF_01818"/>
    </source>
</evidence>
<proteinExistence type="inferred from homology"/>
<evidence type="ECO:0000256" key="7">
    <source>
        <dbReference type="ARBA" id="ARBA00022801"/>
    </source>
</evidence>
<dbReference type="InterPro" id="IPR013471">
    <property type="entry name" value="RNase_Z/BN"/>
</dbReference>
<keyword evidence="5 10" id="KW-0479">Metal-binding</keyword>
<feature type="binding site" evidence="10">
    <location>
        <position position="211"/>
    </location>
    <ligand>
        <name>Zn(2+)</name>
        <dbReference type="ChEBI" id="CHEBI:29105"/>
        <label>1</label>
        <note>catalytic</note>
    </ligand>
</feature>
<evidence type="ECO:0000256" key="9">
    <source>
        <dbReference type="ARBA" id="ARBA00057812"/>
    </source>
</evidence>